<evidence type="ECO:0000259" key="1">
    <source>
        <dbReference type="PROSITE" id="PS50405"/>
    </source>
</evidence>
<dbReference type="OrthoDB" id="202840at2759"/>
<dbReference type="PANTHER" id="PTHR42673">
    <property type="entry name" value="MALEYLACETOACETATE ISOMERASE"/>
    <property type="match status" value="1"/>
</dbReference>
<gene>
    <name evidence="2" type="ORF">SBAD_LOCUS584</name>
</gene>
<dbReference type="SUPFAM" id="SSF47616">
    <property type="entry name" value="GST C-terminal domain-like"/>
    <property type="match status" value="1"/>
</dbReference>
<dbReference type="InterPro" id="IPR036282">
    <property type="entry name" value="Glutathione-S-Trfase_C_sf"/>
</dbReference>
<protein>
    <submittedName>
        <fullName evidence="4">GST C-terminal domain-containing protein</fullName>
    </submittedName>
</protein>
<keyword evidence="3" id="KW-1185">Reference proteome</keyword>
<feature type="domain" description="GST C-terminal" evidence="1">
    <location>
        <begin position="1"/>
        <end position="71"/>
    </location>
</feature>
<dbReference type="EMBL" id="UZAM01001997">
    <property type="protein sequence ID" value="VDO85402.1"/>
    <property type="molecule type" value="Genomic_DNA"/>
</dbReference>
<organism evidence="4">
    <name type="scientific">Soboliphyme baturini</name>
    <dbReference type="NCBI Taxonomy" id="241478"/>
    <lineage>
        <taxon>Eukaryota</taxon>
        <taxon>Metazoa</taxon>
        <taxon>Ecdysozoa</taxon>
        <taxon>Nematoda</taxon>
        <taxon>Enoplea</taxon>
        <taxon>Dorylaimia</taxon>
        <taxon>Dioctophymatida</taxon>
        <taxon>Dioctophymatoidea</taxon>
        <taxon>Soboliphymatidae</taxon>
        <taxon>Soboliphyme</taxon>
    </lineage>
</organism>
<dbReference type="PANTHER" id="PTHR42673:SF4">
    <property type="entry name" value="MALEYLACETOACETATE ISOMERASE"/>
    <property type="match status" value="1"/>
</dbReference>
<proteinExistence type="predicted"/>
<dbReference type="GO" id="GO:0016034">
    <property type="term" value="F:maleylacetoacetate isomerase activity"/>
    <property type="evidence" value="ECO:0007669"/>
    <property type="project" value="TreeGrafter"/>
</dbReference>
<dbReference type="GO" id="GO:0005739">
    <property type="term" value="C:mitochondrion"/>
    <property type="evidence" value="ECO:0007669"/>
    <property type="project" value="TreeGrafter"/>
</dbReference>
<dbReference type="GO" id="GO:0004364">
    <property type="term" value="F:glutathione transferase activity"/>
    <property type="evidence" value="ECO:0007669"/>
    <property type="project" value="TreeGrafter"/>
</dbReference>
<dbReference type="WBParaSite" id="SBAD_0000060601-mRNA-1">
    <property type="protein sequence ID" value="SBAD_0000060601-mRNA-1"/>
    <property type="gene ID" value="SBAD_0000060601"/>
</dbReference>
<sequence length="73" mass="8316">MVAKTAGEYTFADMVTIADACLVPQVYNGYRFGVDMKKFPRILQIYDALMQLDAFKNTHSSLQPDFPEKEVVH</sequence>
<evidence type="ECO:0000313" key="4">
    <source>
        <dbReference type="WBParaSite" id="SBAD_0000060601-mRNA-1"/>
    </source>
</evidence>
<dbReference type="AlphaFoldDB" id="A0A183IAE0"/>
<name>A0A183IAE0_9BILA</name>
<dbReference type="GO" id="GO:0006559">
    <property type="term" value="P:L-phenylalanine catabolic process"/>
    <property type="evidence" value="ECO:0007669"/>
    <property type="project" value="TreeGrafter"/>
</dbReference>
<reference evidence="4" key="1">
    <citation type="submission" date="2016-06" db="UniProtKB">
        <authorList>
            <consortium name="WormBaseParasite"/>
        </authorList>
    </citation>
    <scope>IDENTIFICATION</scope>
</reference>
<evidence type="ECO:0000313" key="3">
    <source>
        <dbReference type="Proteomes" id="UP000270296"/>
    </source>
</evidence>
<accession>A0A183IAE0</accession>
<dbReference type="GO" id="GO:0006749">
    <property type="term" value="P:glutathione metabolic process"/>
    <property type="evidence" value="ECO:0007669"/>
    <property type="project" value="TreeGrafter"/>
</dbReference>
<dbReference type="PROSITE" id="PS50405">
    <property type="entry name" value="GST_CTER"/>
    <property type="match status" value="1"/>
</dbReference>
<reference evidence="2 3" key="2">
    <citation type="submission" date="2018-11" db="EMBL/GenBank/DDBJ databases">
        <authorList>
            <consortium name="Pathogen Informatics"/>
        </authorList>
    </citation>
    <scope>NUCLEOTIDE SEQUENCE [LARGE SCALE GENOMIC DNA]</scope>
</reference>
<dbReference type="InterPro" id="IPR010987">
    <property type="entry name" value="Glutathione-S-Trfase_C-like"/>
</dbReference>
<evidence type="ECO:0000313" key="2">
    <source>
        <dbReference type="EMBL" id="VDO85402.1"/>
    </source>
</evidence>
<dbReference type="Proteomes" id="UP000270296">
    <property type="component" value="Unassembled WGS sequence"/>
</dbReference>
<dbReference type="Gene3D" id="1.20.1050.10">
    <property type="match status" value="1"/>
</dbReference>